<dbReference type="SUPFAM" id="SSF52374">
    <property type="entry name" value="Nucleotidylyl transferase"/>
    <property type="match status" value="1"/>
</dbReference>
<keyword evidence="4" id="KW-0963">Cytoplasm</keyword>
<dbReference type="Gene3D" id="1.10.730.10">
    <property type="entry name" value="Isoleucyl-tRNA Synthetase, Domain 1"/>
    <property type="match status" value="1"/>
</dbReference>
<evidence type="ECO:0000256" key="9">
    <source>
        <dbReference type="ARBA" id="ARBA00023146"/>
    </source>
</evidence>
<feature type="domain" description="DALR anticodon binding" evidence="11">
    <location>
        <begin position="55"/>
        <end position="174"/>
    </location>
</feature>
<keyword evidence="6" id="KW-0547">Nucleotide-binding</keyword>
<dbReference type="InterPro" id="IPR001278">
    <property type="entry name" value="Arg-tRNA-ligase"/>
</dbReference>
<evidence type="ECO:0000256" key="10">
    <source>
        <dbReference type="ARBA" id="ARBA00049339"/>
    </source>
</evidence>
<evidence type="ECO:0000256" key="6">
    <source>
        <dbReference type="ARBA" id="ARBA00022741"/>
    </source>
</evidence>
<protein>
    <recommendedName>
        <fullName evidence="3">arginine--tRNA ligase</fullName>
        <ecNumber evidence="3">6.1.1.19</ecNumber>
    </recommendedName>
</protein>
<evidence type="ECO:0000256" key="8">
    <source>
        <dbReference type="ARBA" id="ARBA00022917"/>
    </source>
</evidence>
<evidence type="ECO:0000313" key="12">
    <source>
        <dbReference type="EMBL" id="GAI41603.1"/>
    </source>
</evidence>
<name>X1NDA8_9ZZZZ</name>
<evidence type="ECO:0000256" key="3">
    <source>
        <dbReference type="ARBA" id="ARBA00012837"/>
    </source>
</evidence>
<proteinExistence type="inferred from homology"/>
<dbReference type="SUPFAM" id="SSF47323">
    <property type="entry name" value="Anticodon-binding domain of a subclass of class I aminoacyl-tRNA synthetases"/>
    <property type="match status" value="1"/>
</dbReference>
<evidence type="ECO:0000256" key="7">
    <source>
        <dbReference type="ARBA" id="ARBA00022840"/>
    </source>
</evidence>
<dbReference type="Pfam" id="PF05746">
    <property type="entry name" value="DALR_1"/>
    <property type="match status" value="1"/>
</dbReference>
<keyword evidence="8" id="KW-0648">Protein biosynthesis</keyword>
<comment type="similarity">
    <text evidence="2">Belongs to the class-I aminoacyl-tRNA synthetase family.</text>
</comment>
<evidence type="ECO:0000256" key="4">
    <source>
        <dbReference type="ARBA" id="ARBA00022490"/>
    </source>
</evidence>
<keyword evidence="9" id="KW-0030">Aminoacyl-tRNA synthetase</keyword>
<dbReference type="InterPro" id="IPR014729">
    <property type="entry name" value="Rossmann-like_a/b/a_fold"/>
</dbReference>
<organism evidence="12">
    <name type="scientific">marine sediment metagenome</name>
    <dbReference type="NCBI Taxonomy" id="412755"/>
    <lineage>
        <taxon>unclassified sequences</taxon>
        <taxon>metagenomes</taxon>
        <taxon>ecological metagenomes</taxon>
    </lineage>
</organism>
<evidence type="ECO:0000256" key="1">
    <source>
        <dbReference type="ARBA" id="ARBA00004496"/>
    </source>
</evidence>
<dbReference type="FunFam" id="1.10.730.10:FF:000008">
    <property type="entry name" value="Arginine--tRNA ligase"/>
    <property type="match status" value="1"/>
</dbReference>
<dbReference type="GO" id="GO:0005737">
    <property type="term" value="C:cytoplasm"/>
    <property type="evidence" value="ECO:0007669"/>
    <property type="project" value="UniProtKB-SubCell"/>
</dbReference>
<dbReference type="GO" id="GO:0006420">
    <property type="term" value="P:arginyl-tRNA aminoacylation"/>
    <property type="evidence" value="ECO:0007669"/>
    <property type="project" value="InterPro"/>
</dbReference>
<dbReference type="EMBL" id="BARV01033105">
    <property type="protein sequence ID" value="GAI41603.1"/>
    <property type="molecule type" value="Genomic_DNA"/>
</dbReference>
<evidence type="ECO:0000259" key="11">
    <source>
        <dbReference type="SMART" id="SM00836"/>
    </source>
</evidence>
<comment type="catalytic activity">
    <reaction evidence="10">
        <text>tRNA(Arg) + L-arginine + ATP = L-arginyl-tRNA(Arg) + AMP + diphosphate</text>
        <dbReference type="Rhea" id="RHEA:20301"/>
        <dbReference type="Rhea" id="RHEA-COMP:9658"/>
        <dbReference type="Rhea" id="RHEA-COMP:9673"/>
        <dbReference type="ChEBI" id="CHEBI:30616"/>
        <dbReference type="ChEBI" id="CHEBI:32682"/>
        <dbReference type="ChEBI" id="CHEBI:33019"/>
        <dbReference type="ChEBI" id="CHEBI:78442"/>
        <dbReference type="ChEBI" id="CHEBI:78513"/>
        <dbReference type="ChEBI" id="CHEBI:456215"/>
        <dbReference type="EC" id="6.1.1.19"/>
    </reaction>
</comment>
<keyword evidence="7" id="KW-0067">ATP-binding</keyword>
<dbReference type="GO" id="GO:0005524">
    <property type="term" value="F:ATP binding"/>
    <property type="evidence" value="ECO:0007669"/>
    <property type="project" value="UniProtKB-KW"/>
</dbReference>
<evidence type="ECO:0000256" key="5">
    <source>
        <dbReference type="ARBA" id="ARBA00022598"/>
    </source>
</evidence>
<reference evidence="12" key="1">
    <citation type="journal article" date="2014" name="Front. Microbiol.">
        <title>High frequency of phylogenetically diverse reductive dehalogenase-homologous genes in deep subseafloor sedimentary metagenomes.</title>
        <authorList>
            <person name="Kawai M."/>
            <person name="Futagami T."/>
            <person name="Toyoda A."/>
            <person name="Takaki Y."/>
            <person name="Nishi S."/>
            <person name="Hori S."/>
            <person name="Arai W."/>
            <person name="Tsubouchi T."/>
            <person name="Morono Y."/>
            <person name="Uchiyama I."/>
            <person name="Ito T."/>
            <person name="Fujiyama A."/>
            <person name="Inagaki F."/>
            <person name="Takami H."/>
        </authorList>
    </citation>
    <scope>NUCLEOTIDE SEQUENCE</scope>
    <source>
        <strain evidence="12">Expedition CK06-06</strain>
    </source>
</reference>
<dbReference type="SMART" id="SM00836">
    <property type="entry name" value="DALR_1"/>
    <property type="match status" value="1"/>
</dbReference>
<dbReference type="InterPro" id="IPR009080">
    <property type="entry name" value="tRNAsynth_Ia_anticodon-bd"/>
</dbReference>
<dbReference type="GO" id="GO:0004814">
    <property type="term" value="F:arginine-tRNA ligase activity"/>
    <property type="evidence" value="ECO:0007669"/>
    <property type="project" value="UniProtKB-EC"/>
</dbReference>
<dbReference type="CDD" id="cd07956">
    <property type="entry name" value="Anticodon_Ia_Arg"/>
    <property type="match status" value="1"/>
</dbReference>
<keyword evidence="5" id="KW-0436">Ligase</keyword>
<dbReference type="Gene3D" id="3.40.50.620">
    <property type="entry name" value="HUPs"/>
    <property type="match status" value="1"/>
</dbReference>
<accession>X1NDA8</accession>
<dbReference type="PANTHER" id="PTHR11956:SF5">
    <property type="entry name" value="ARGININE--TRNA LIGASE, CYTOPLASMIC"/>
    <property type="match status" value="1"/>
</dbReference>
<sequence>MSKREGTFITLEELVDEVGLDAARFFFLQRNPDSHLNFDLSLAKEQSEKNPVYYVQYAYARICSIVEKSKVQNSKVKTTAQNLKLLNHLSELRLIKHLIKFPEIIEDTAKDYQVQRLPQYAYKLAGSFHQFYRNCRVLTEDKELSKSRLALILATKIVLKNALDIMGISAPERM</sequence>
<dbReference type="EC" id="6.1.1.19" evidence="3"/>
<comment type="subcellular location">
    <subcellularLocation>
        <location evidence="1">Cytoplasm</location>
    </subcellularLocation>
</comment>
<comment type="caution">
    <text evidence="12">The sequence shown here is derived from an EMBL/GenBank/DDBJ whole genome shotgun (WGS) entry which is preliminary data.</text>
</comment>
<evidence type="ECO:0000256" key="2">
    <source>
        <dbReference type="ARBA" id="ARBA00005594"/>
    </source>
</evidence>
<gene>
    <name evidence="12" type="ORF">S06H3_52098</name>
</gene>
<dbReference type="PANTHER" id="PTHR11956">
    <property type="entry name" value="ARGINYL-TRNA SYNTHETASE"/>
    <property type="match status" value="1"/>
</dbReference>
<dbReference type="AlphaFoldDB" id="X1NDA8"/>
<dbReference type="InterPro" id="IPR008909">
    <property type="entry name" value="DALR_anticod-bd"/>
</dbReference>